<dbReference type="Proteomes" id="UP000294937">
    <property type="component" value="Unassembled WGS sequence"/>
</dbReference>
<sequence>MALELHTCSNEWGEVLRRVDESVHLLNHFSEENGLELVRSVSEKVDSSIDHMLHEDWIEEHQHLQEVICFLDLACFSLLRKNGEYFSVYLQELNQRYRLLLFLYFSDRKENHHKPWLS</sequence>
<dbReference type="EMBL" id="SMAG01000001">
    <property type="protein sequence ID" value="TCS96432.1"/>
    <property type="molecule type" value="Genomic_DNA"/>
</dbReference>
<accession>A0A4R3L9U0</accession>
<keyword evidence="2" id="KW-1185">Reference proteome</keyword>
<proteinExistence type="predicted"/>
<comment type="caution">
    <text evidence="1">The sequence shown here is derived from an EMBL/GenBank/DDBJ whole genome shotgun (WGS) entry which is preliminary data.</text>
</comment>
<dbReference type="RefSeq" id="WP_131922854.1">
    <property type="nucleotide sequence ID" value="NZ_SMAG01000001.1"/>
</dbReference>
<organism evidence="1 2">
    <name type="scientific">Hazenella coriacea</name>
    <dbReference type="NCBI Taxonomy" id="1179467"/>
    <lineage>
        <taxon>Bacteria</taxon>
        <taxon>Bacillati</taxon>
        <taxon>Bacillota</taxon>
        <taxon>Bacilli</taxon>
        <taxon>Bacillales</taxon>
        <taxon>Thermoactinomycetaceae</taxon>
        <taxon>Hazenella</taxon>
    </lineage>
</organism>
<evidence type="ECO:0000313" key="2">
    <source>
        <dbReference type="Proteomes" id="UP000294937"/>
    </source>
</evidence>
<evidence type="ECO:0000313" key="1">
    <source>
        <dbReference type="EMBL" id="TCS96432.1"/>
    </source>
</evidence>
<protein>
    <submittedName>
        <fullName evidence="1">Uncharacterized protein</fullName>
    </submittedName>
</protein>
<dbReference type="OrthoDB" id="2988678at2"/>
<dbReference type="AlphaFoldDB" id="A0A4R3L9U0"/>
<reference evidence="1 2" key="1">
    <citation type="submission" date="2019-03" db="EMBL/GenBank/DDBJ databases">
        <title>Genomic Encyclopedia of Type Strains, Phase IV (KMG-IV): sequencing the most valuable type-strain genomes for metagenomic binning, comparative biology and taxonomic classification.</title>
        <authorList>
            <person name="Goeker M."/>
        </authorList>
    </citation>
    <scope>NUCLEOTIDE SEQUENCE [LARGE SCALE GENOMIC DNA]</scope>
    <source>
        <strain evidence="1 2">DSM 45707</strain>
    </source>
</reference>
<gene>
    <name evidence="1" type="ORF">EDD58_10165</name>
</gene>
<name>A0A4R3L9U0_9BACL</name>